<reference evidence="1 2" key="1">
    <citation type="submission" date="2021-06" db="EMBL/GenBank/DDBJ databases">
        <title>Caerostris extrusa draft genome.</title>
        <authorList>
            <person name="Kono N."/>
            <person name="Arakawa K."/>
        </authorList>
    </citation>
    <scope>NUCLEOTIDE SEQUENCE [LARGE SCALE GENOMIC DNA]</scope>
</reference>
<sequence length="118" mass="12749">MSFKYSGPRVSRVQLQALACHYVHGGVQRVALTPRRLRDAPFTGCLRLSFSHLDSELEVGSPGIGLGVGLHRFFGVHALVVPKLIGQITSLLGGFFDRTALSLLLRSAHTKPLGCAKI</sequence>
<evidence type="ECO:0000313" key="2">
    <source>
        <dbReference type="Proteomes" id="UP001054945"/>
    </source>
</evidence>
<dbReference type="Proteomes" id="UP001054945">
    <property type="component" value="Unassembled WGS sequence"/>
</dbReference>
<gene>
    <name evidence="1" type="ORF">CEXT_396341</name>
</gene>
<comment type="caution">
    <text evidence="1">The sequence shown here is derived from an EMBL/GenBank/DDBJ whole genome shotgun (WGS) entry which is preliminary data.</text>
</comment>
<dbReference type="AlphaFoldDB" id="A0AAV4RWY6"/>
<protein>
    <submittedName>
        <fullName evidence="1">Uncharacterized protein</fullName>
    </submittedName>
</protein>
<organism evidence="1 2">
    <name type="scientific">Caerostris extrusa</name>
    <name type="common">Bark spider</name>
    <name type="synonym">Caerostris bankana</name>
    <dbReference type="NCBI Taxonomy" id="172846"/>
    <lineage>
        <taxon>Eukaryota</taxon>
        <taxon>Metazoa</taxon>
        <taxon>Ecdysozoa</taxon>
        <taxon>Arthropoda</taxon>
        <taxon>Chelicerata</taxon>
        <taxon>Arachnida</taxon>
        <taxon>Araneae</taxon>
        <taxon>Araneomorphae</taxon>
        <taxon>Entelegynae</taxon>
        <taxon>Araneoidea</taxon>
        <taxon>Araneidae</taxon>
        <taxon>Caerostris</taxon>
    </lineage>
</organism>
<name>A0AAV4RWY6_CAEEX</name>
<proteinExistence type="predicted"/>
<accession>A0AAV4RWY6</accession>
<keyword evidence="2" id="KW-1185">Reference proteome</keyword>
<evidence type="ECO:0000313" key="1">
    <source>
        <dbReference type="EMBL" id="GIY25224.1"/>
    </source>
</evidence>
<dbReference type="EMBL" id="BPLR01008502">
    <property type="protein sequence ID" value="GIY25224.1"/>
    <property type="molecule type" value="Genomic_DNA"/>
</dbReference>